<dbReference type="Proteomes" id="UP000243180">
    <property type="component" value="Chromosome"/>
</dbReference>
<dbReference type="Pfam" id="PF13424">
    <property type="entry name" value="TPR_12"/>
    <property type="match status" value="1"/>
</dbReference>
<feature type="repeat" description="TPR" evidence="3">
    <location>
        <begin position="294"/>
        <end position="327"/>
    </location>
</feature>
<dbReference type="PANTHER" id="PTHR45586:SF1">
    <property type="entry name" value="LIPOPOLYSACCHARIDE ASSEMBLY PROTEIN B"/>
    <property type="match status" value="1"/>
</dbReference>
<dbReference type="Pfam" id="PF13432">
    <property type="entry name" value="TPR_16"/>
    <property type="match status" value="2"/>
</dbReference>
<dbReference type="AlphaFoldDB" id="A0A1B4XE00"/>
<organism evidence="5 6">
    <name type="scientific">Sulfuricaulis limicola</name>
    <dbReference type="NCBI Taxonomy" id="1620215"/>
    <lineage>
        <taxon>Bacteria</taxon>
        <taxon>Pseudomonadati</taxon>
        <taxon>Pseudomonadota</taxon>
        <taxon>Gammaproteobacteria</taxon>
        <taxon>Acidiferrobacterales</taxon>
        <taxon>Acidiferrobacteraceae</taxon>
        <taxon>Sulfuricaulis</taxon>
    </lineage>
</organism>
<feature type="repeat" description="TPR" evidence="3">
    <location>
        <begin position="532"/>
        <end position="565"/>
    </location>
</feature>
<dbReference type="PANTHER" id="PTHR45586">
    <property type="entry name" value="TPR REPEAT-CONTAINING PROTEIN PA4667"/>
    <property type="match status" value="1"/>
</dbReference>
<sequence length="577" mass="64745">MITSRLRRLFSILFLSLLTACAGTVKPEPMAEAPPPGPAKADAALPGVALEPEILYNLLLGEIAGQRGQIGVAAATLGEVAQQTRDPRVAERATLAALYAKRYDEALQSARLWTELRPHDTEAREALITALLELDRAAEAKEHFQTLFAAEETRRNLDQAYLRAAAVLGRTSNRAAAIDVMQSLVALNPRLASAHFAMAHLMVRGGDLEKALVSADAALKQRPDWEEAALFKARILLSQKEPQKARAFYEAFLNDNRGANQVRLNYARFLVDQKEWQKALEEFKRVADNVPDDADTIYAVGLLSLQNNRLDEADKYLKRALELRPQNDQARLYLGQVAEQRKQYGAAIDWYLQIRDGEHYFEAQARLGVVMARQGDLAGARRHLDGISVQNDSQRVQVALAHEQILREARQFSEAIEMLNAAIRTVPGDKDLLYARALVAEKLNLLEVTERDLREILKKDPKNVNALNALGYTLTDRTTRYDEASELLQQAMELKPDDAYIMDSMGWLQYRRGNTAEALKYLRRALEIRNDAEIAAHLGEVLWVAGDRHEAESVWDRALRETPDNEALNGVIKKFKP</sequence>
<proteinExistence type="predicted"/>
<dbReference type="InterPro" id="IPR011990">
    <property type="entry name" value="TPR-like_helical_dom_sf"/>
</dbReference>
<keyword evidence="2 3" id="KW-0802">TPR repeat</keyword>
<dbReference type="OrthoDB" id="9766710at2"/>
<accession>A0A1B4XE00</accession>
<protein>
    <submittedName>
        <fullName evidence="5">Uncharacterized protein</fullName>
    </submittedName>
</protein>
<dbReference type="SUPFAM" id="SSF48452">
    <property type="entry name" value="TPR-like"/>
    <property type="match status" value="2"/>
</dbReference>
<dbReference type="Pfam" id="PF14559">
    <property type="entry name" value="TPR_19"/>
    <property type="match status" value="1"/>
</dbReference>
<dbReference type="Gene3D" id="1.25.40.10">
    <property type="entry name" value="Tetratricopeptide repeat domain"/>
    <property type="match status" value="3"/>
</dbReference>
<keyword evidence="6" id="KW-1185">Reference proteome</keyword>
<dbReference type="KEGG" id="slim:SCL_0713"/>
<dbReference type="InParanoid" id="A0A1B4XE00"/>
<evidence type="ECO:0000256" key="4">
    <source>
        <dbReference type="SAM" id="SignalP"/>
    </source>
</evidence>
<dbReference type="SMART" id="SM00028">
    <property type="entry name" value="TPR"/>
    <property type="match status" value="7"/>
</dbReference>
<evidence type="ECO:0000256" key="1">
    <source>
        <dbReference type="ARBA" id="ARBA00022737"/>
    </source>
</evidence>
<dbReference type="PROSITE" id="PS51257">
    <property type="entry name" value="PROKAR_LIPOPROTEIN"/>
    <property type="match status" value="1"/>
</dbReference>
<name>A0A1B4XE00_9GAMM</name>
<dbReference type="PROSITE" id="PS50005">
    <property type="entry name" value="TPR"/>
    <property type="match status" value="2"/>
</dbReference>
<keyword evidence="1" id="KW-0677">Repeat</keyword>
<feature type="signal peptide" evidence="4">
    <location>
        <begin position="1"/>
        <end position="22"/>
    </location>
</feature>
<reference evidence="5 6" key="1">
    <citation type="submission" date="2015-05" db="EMBL/GenBank/DDBJ databases">
        <title>Complete genome sequence of a sulfur-oxidizing gammaproteobacterium strain HA5.</title>
        <authorList>
            <person name="Miura A."/>
            <person name="Kojima H."/>
            <person name="Fukui M."/>
        </authorList>
    </citation>
    <scope>NUCLEOTIDE SEQUENCE [LARGE SCALE GENOMIC DNA]</scope>
    <source>
        <strain evidence="5 6">HA5</strain>
    </source>
</reference>
<evidence type="ECO:0000256" key="2">
    <source>
        <dbReference type="ARBA" id="ARBA00022803"/>
    </source>
</evidence>
<dbReference type="EMBL" id="AP014879">
    <property type="protein sequence ID" value="BAV33035.1"/>
    <property type="molecule type" value="Genomic_DNA"/>
</dbReference>
<evidence type="ECO:0000313" key="5">
    <source>
        <dbReference type="EMBL" id="BAV33035.1"/>
    </source>
</evidence>
<evidence type="ECO:0000256" key="3">
    <source>
        <dbReference type="PROSITE-ProRule" id="PRU00339"/>
    </source>
</evidence>
<dbReference type="InterPro" id="IPR051012">
    <property type="entry name" value="CellSynth/LPSAsmb/PSIAsmb"/>
</dbReference>
<gene>
    <name evidence="5" type="ORF">SCL_0713</name>
</gene>
<evidence type="ECO:0000313" key="6">
    <source>
        <dbReference type="Proteomes" id="UP000243180"/>
    </source>
</evidence>
<dbReference type="InterPro" id="IPR019734">
    <property type="entry name" value="TPR_rpt"/>
</dbReference>
<keyword evidence="4" id="KW-0732">Signal</keyword>
<feature type="chain" id="PRO_5008572469" evidence="4">
    <location>
        <begin position="23"/>
        <end position="577"/>
    </location>
</feature>